<dbReference type="EMBL" id="DAAFVM010000024">
    <property type="protein sequence ID" value="HAB1680017.1"/>
    <property type="molecule type" value="Genomic_DNA"/>
</dbReference>
<dbReference type="AlphaFoldDB" id="A0A6X7X1L2"/>
<keyword evidence="2" id="KW-1133">Transmembrane helix</keyword>
<sequence length="185" mass="19922">MINSFRLLKDRKSKKGFSLLELLLTLGVIAGIIIAAFIVFPKVQASQKIDKESRNITAIQAGVKSLYSGRAKISSLNTDSFIASKNAPDNMILDGKLVNEWKGNVSVEYSGNHGKYNIMYDAVPPDACAKLITAVSGNFVSITVYNDNGSTDVKNLEEGYGIDITKATAACASQESSTVMFTSII</sequence>
<organism evidence="4">
    <name type="scientific">Salmonella infantis</name>
    <dbReference type="NCBI Taxonomy" id="595"/>
    <lineage>
        <taxon>Bacteria</taxon>
        <taxon>Pseudomonadati</taxon>
        <taxon>Pseudomonadota</taxon>
        <taxon>Gammaproteobacteria</taxon>
        <taxon>Enterobacterales</taxon>
        <taxon>Enterobacteriaceae</taxon>
        <taxon>Salmonella</taxon>
    </lineage>
</organism>
<feature type="domain" description="Type 4 secretion system PilS N-terminal" evidence="3">
    <location>
        <begin position="47"/>
        <end position="183"/>
    </location>
</feature>
<comment type="subcellular location">
    <subcellularLocation>
        <location evidence="1">Membrane</location>
        <topology evidence="1">Single-pass membrane protein</topology>
    </subcellularLocation>
</comment>
<evidence type="ECO:0000256" key="2">
    <source>
        <dbReference type="SAM" id="Phobius"/>
    </source>
</evidence>
<proteinExistence type="predicted"/>
<evidence type="ECO:0000256" key="1">
    <source>
        <dbReference type="ARBA" id="ARBA00004167"/>
    </source>
</evidence>
<protein>
    <submittedName>
        <fullName evidence="4">Prepilin-type N-terminal cleavage/methylation domain-containing protein</fullName>
    </submittedName>
</protein>
<keyword evidence="2" id="KW-0812">Transmembrane</keyword>
<evidence type="ECO:0000259" key="3">
    <source>
        <dbReference type="Pfam" id="PF08805"/>
    </source>
</evidence>
<name>A0A6X7X1L2_SALIN</name>
<feature type="transmembrane region" description="Helical" evidence="2">
    <location>
        <begin position="20"/>
        <end position="40"/>
    </location>
</feature>
<accession>A0A6X7X1L2</accession>
<dbReference type="InterPro" id="IPR045584">
    <property type="entry name" value="Pilin-like"/>
</dbReference>
<dbReference type="GO" id="GO:0016020">
    <property type="term" value="C:membrane"/>
    <property type="evidence" value="ECO:0007669"/>
    <property type="project" value="UniProtKB-SubCell"/>
</dbReference>
<keyword evidence="2" id="KW-0472">Membrane</keyword>
<dbReference type="NCBIfam" id="TIGR02532">
    <property type="entry name" value="IV_pilin_GFxxxE"/>
    <property type="match status" value="1"/>
</dbReference>
<evidence type="ECO:0000313" key="4">
    <source>
        <dbReference type="EMBL" id="HAB1680017.1"/>
    </source>
</evidence>
<reference evidence="4" key="2">
    <citation type="submission" date="2019-10" db="EMBL/GenBank/DDBJ databases">
        <authorList>
            <consortium name="NCBI Pathogen Detection Project"/>
        </authorList>
    </citation>
    <scope>NUCLEOTIDE SEQUENCE</scope>
    <source>
        <strain evidence="4">Salmonella enterica</strain>
    </source>
</reference>
<dbReference type="Pfam" id="PF08805">
    <property type="entry name" value="PilS"/>
    <property type="match status" value="1"/>
</dbReference>
<dbReference type="PROSITE" id="PS00409">
    <property type="entry name" value="PROKAR_NTER_METHYL"/>
    <property type="match status" value="1"/>
</dbReference>
<dbReference type="SUPFAM" id="SSF54523">
    <property type="entry name" value="Pili subunits"/>
    <property type="match status" value="1"/>
</dbReference>
<gene>
    <name evidence="4" type="ORF">GBY48_23500</name>
</gene>
<dbReference type="InterPro" id="IPR014911">
    <property type="entry name" value="PilS_N"/>
</dbReference>
<dbReference type="Gene3D" id="3.30.1690.10">
    <property type="entry name" value="TcpA-like pilin"/>
    <property type="match status" value="1"/>
</dbReference>
<reference evidence="4" key="1">
    <citation type="journal article" date="2018" name="Genome Biol.">
        <title>SKESA: strategic k-mer extension for scrupulous assemblies.</title>
        <authorList>
            <person name="Souvorov A."/>
            <person name="Agarwala R."/>
            <person name="Lipman D.J."/>
        </authorList>
    </citation>
    <scope>NUCLEOTIDE SEQUENCE</scope>
    <source>
        <strain evidence="4">Salmonella enterica</strain>
    </source>
</reference>
<dbReference type="InterPro" id="IPR012902">
    <property type="entry name" value="N_methyl_site"/>
</dbReference>
<comment type="caution">
    <text evidence="4">The sequence shown here is derived from an EMBL/GenBank/DDBJ whole genome shotgun (WGS) entry which is preliminary data.</text>
</comment>